<proteinExistence type="predicted"/>
<organism evidence="1 2">
    <name type="scientific">Shewanella eurypsychrophilus</name>
    <dbReference type="NCBI Taxonomy" id="2593656"/>
    <lineage>
        <taxon>Bacteria</taxon>
        <taxon>Pseudomonadati</taxon>
        <taxon>Pseudomonadota</taxon>
        <taxon>Gammaproteobacteria</taxon>
        <taxon>Alteromonadales</taxon>
        <taxon>Shewanellaceae</taxon>
        <taxon>Shewanella</taxon>
    </lineage>
</organism>
<evidence type="ECO:0000313" key="1">
    <source>
        <dbReference type="EMBL" id="QPG59454.2"/>
    </source>
</evidence>
<keyword evidence="2" id="KW-1185">Reference proteome</keyword>
<dbReference type="EMBL" id="CP045503">
    <property type="protein sequence ID" value="QPG59454.2"/>
    <property type="molecule type" value="Genomic_DNA"/>
</dbReference>
<name>A0ABX6VD27_9GAMM</name>
<dbReference type="RefSeq" id="WP_142871455.1">
    <property type="nucleotide sequence ID" value="NZ_CP045503.2"/>
</dbReference>
<evidence type="ECO:0000313" key="2">
    <source>
        <dbReference type="Proteomes" id="UP000316416"/>
    </source>
</evidence>
<protein>
    <submittedName>
        <fullName evidence="1">Uncharacterized protein</fullName>
    </submittedName>
</protein>
<reference evidence="1" key="1">
    <citation type="submission" date="2021-07" db="EMBL/GenBank/DDBJ databases">
        <title>Shewanella sp. YLB-07 whole genome sequence.</title>
        <authorList>
            <person name="Yu L."/>
        </authorList>
    </citation>
    <scope>NUCLEOTIDE SEQUENCE</scope>
    <source>
        <strain evidence="1">YLB-08</strain>
    </source>
</reference>
<gene>
    <name evidence="1" type="ORF">FM038_020235</name>
</gene>
<dbReference type="Proteomes" id="UP000316416">
    <property type="component" value="Chromosome"/>
</dbReference>
<sequence length="107" mass="11454">MSQLNHKINHNALSGKRAFSIQRVTTIGALLLLLVAVQVSTQNAGDWFVLGLNVLEAAAPVNMSINEISNVTTDFSSGLSTDISQVVTDLNLYTQALVIGVIESAWN</sequence>
<accession>A0ABX6VD27</accession>